<protein>
    <recommendedName>
        <fullName evidence="1">Bacteriophage T5 Orf172 DNA-binding domain-containing protein</fullName>
    </recommendedName>
</protein>
<feature type="domain" description="Bacteriophage T5 Orf172 DNA-binding" evidence="1">
    <location>
        <begin position="94"/>
        <end position="162"/>
    </location>
</feature>
<keyword evidence="3" id="KW-1185">Reference proteome</keyword>
<evidence type="ECO:0000259" key="1">
    <source>
        <dbReference type="SMART" id="SM00974"/>
    </source>
</evidence>
<comment type="caution">
    <text evidence="2">The sequence shown here is derived from an EMBL/GenBank/DDBJ whole genome shotgun (WGS) entry which is preliminary data.</text>
</comment>
<proteinExistence type="predicted"/>
<evidence type="ECO:0000313" key="3">
    <source>
        <dbReference type="Proteomes" id="UP000621454"/>
    </source>
</evidence>
<name>A0A916SY02_9ACTN</name>
<gene>
    <name evidence="2" type="ORF">GCM10011489_08330</name>
</gene>
<dbReference type="InterPro" id="IPR018306">
    <property type="entry name" value="Phage_T5_Orf172_DNA-bd"/>
</dbReference>
<dbReference type="SMART" id="SM00974">
    <property type="entry name" value="T5orf172"/>
    <property type="match status" value="1"/>
</dbReference>
<accession>A0A916SY02</accession>
<organism evidence="2 3">
    <name type="scientific">Gordonia jinhuaensis</name>
    <dbReference type="NCBI Taxonomy" id="1517702"/>
    <lineage>
        <taxon>Bacteria</taxon>
        <taxon>Bacillati</taxon>
        <taxon>Actinomycetota</taxon>
        <taxon>Actinomycetes</taxon>
        <taxon>Mycobacteriales</taxon>
        <taxon>Gordoniaceae</taxon>
        <taxon>Gordonia</taxon>
    </lineage>
</organism>
<sequence length="168" mass="18970">MAKRTAVVVHRSQVSLGTTDDIECSHPRCRHRPQQTYPFPLPLCSRHLVQVLSRSVEVAKQAKQESVVKNNAPLVLQEKHAVGVGAHDAVVYYIRFGNRIKIGYSTNLAQRLRVIPHDEVLATEHGGAALERIRHTQFAAERVNGEWFKPSPRLIKHINALRDKHKGL</sequence>
<evidence type="ECO:0000313" key="2">
    <source>
        <dbReference type="EMBL" id="GGB22468.1"/>
    </source>
</evidence>
<dbReference type="Proteomes" id="UP000621454">
    <property type="component" value="Unassembled WGS sequence"/>
</dbReference>
<reference evidence="2" key="2">
    <citation type="submission" date="2020-09" db="EMBL/GenBank/DDBJ databases">
        <authorList>
            <person name="Sun Q."/>
            <person name="Zhou Y."/>
        </authorList>
    </citation>
    <scope>NUCLEOTIDE SEQUENCE</scope>
    <source>
        <strain evidence="2">CGMCC 1.12827</strain>
    </source>
</reference>
<dbReference type="AlphaFoldDB" id="A0A916SY02"/>
<dbReference type="EMBL" id="BMGC01000004">
    <property type="protein sequence ID" value="GGB22468.1"/>
    <property type="molecule type" value="Genomic_DNA"/>
</dbReference>
<reference evidence="2" key="1">
    <citation type="journal article" date="2014" name="Int. J. Syst. Evol. Microbiol.">
        <title>Complete genome sequence of Corynebacterium casei LMG S-19264T (=DSM 44701T), isolated from a smear-ripened cheese.</title>
        <authorList>
            <consortium name="US DOE Joint Genome Institute (JGI-PGF)"/>
            <person name="Walter F."/>
            <person name="Albersmeier A."/>
            <person name="Kalinowski J."/>
            <person name="Ruckert C."/>
        </authorList>
    </citation>
    <scope>NUCLEOTIDE SEQUENCE</scope>
    <source>
        <strain evidence="2">CGMCC 1.12827</strain>
    </source>
</reference>
<dbReference type="Pfam" id="PF13455">
    <property type="entry name" value="MUG113"/>
    <property type="match status" value="1"/>
</dbReference>